<dbReference type="SUPFAM" id="SSF54928">
    <property type="entry name" value="RNA-binding domain, RBD"/>
    <property type="match status" value="3"/>
</dbReference>
<feature type="domain" description="RRM" evidence="4">
    <location>
        <begin position="183"/>
        <end position="262"/>
    </location>
</feature>
<dbReference type="SMART" id="SM00361">
    <property type="entry name" value="RRM_1"/>
    <property type="match status" value="2"/>
</dbReference>
<dbReference type="InterPro" id="IPR050502">
    <property type="entry name" value="Euk_RNA-bind_prot"/>
</dbReference>
<dbReference type="PROSITE" id="PS50102">
    <property type="entry name" value="RRM"/>
    <property type="match status" value="4"/>
</dbReference>
<comment type="caution">
    <text evidence="5">The sequence shown here is derived from an EMBL/GenBank/DDBJ whole genome shotgun (WGS) entry which is preliminary data.</text>
</comment>
<feature type="domain" description="RRM" evidence="4">
    <location>
        <begin position="285"/>
        <end position="364"/>
    </location>
</feature>
<dbReference type="InterPro" id="IPR003954">
    <property type="entry name" value="RRM_euk-type"/>
</dbReference>
<dbReference type="InterPro" id="IPR000504">
    <property type="entry name" value="RRM_dom"/>
</dbReference>
<dbReference type="SMART" id="SM00360">
    <property type="entry name" value="RRM"/>
    <property type="match status" value="4"/>
</dbReference>
<feature type="domain" description="RRM" evidence="4">
    <location>
        <begin position="6"/>
        <end position="85"/>
    </location>
</feature>
<feature type="compositionally biased region" description="Low complexity" evidence="3">
    <location>
        <begin position="543"/>
        <end position="553"/>
    </location>
</feature>
<dbReference type="PANTHER" id="PTHR48025">
    <property type="entry name" value="OS02G0815200 PROTEIN"/>
    <property type="match status" value="1"/>
</dbReference>
<feature type="domain" description="RRM" evidence="4">
    <location>
        <begin position="95"/>
        <end position="172"/>
    </location>
</feature>
<feature type="region of interest" description="Disordered" evidence="3">
    <location>
        <begin position="526"/>
        <end position="553"/>
    </location>
</feature>
<dbReference type="EMBL" id="JAOAOG010000270">
    <property type="protein sequence ID" value="KAJ6234418.1"/>
    <property type="molecule type" value="Genomic_DNA"/>
</dbReference>
<dbReference type="Pfam" id="PF00076">
    <property type="entry name" value="RRM_1"/>
    <property type="match status" value="4"/>
</dbReference>
<name>A0ABQ8XP84_9EUKA</name>
<evidence type="ECO:0000256" key="1">
    <source>
        <dbReference type="ARBA" id="ARBA00022884"/>
    </source>
</evidence>
<dbReference type="InterPro" id="IPR035979">
    <property type="entry name" value="RBD_domain_sf"/>
</dbReference>
<dbReference type="Proteomes" id="UP001150062">
    <property type="component" value="Unassembled WGS sequence"/>
</dbReference>
<dbReference type="InterPro" id="IPR012677">
    <property type="entry name" value="Nucleotide-bd_a/b_plait_sf"/>
</dbReference>
<evidence type="ECO:0000313" key="6">
    <source>
        <dbReference type="Proteomes" id="UP001150062"/>
    </source>
</evidence>
<sequence>MNRGFFSLYIGDLHPNVSENELGLHFSKHNIQILNSKVCRNHLTGQSNGYGYVNFTSQEMAIQALDKVNYTKILGRECRLMWSNKDRSSRQSVVGNIFISNLDESIDSRILYQTFKQFGEIHSCKVSTNNEGVSNGYGYVHFAEEKDALKAIQTVNGRIIKGRTVTVTKFVNRKKGSKEDNYTNLYIKNFPKTFKEEDLVELFSTYGKILSQRIMIDFNTKESKGFGFLNFEEHESAVKACDELHKKKEIEGKLLYVKRALSRVERAKKLKERYEKRYREKYFKKNLYVKPLESNVNDEKLKQIFQEFGEISSARVMTDPRTGLSRGFGFVCFSTREEALKALETMNQRKDQRTSNYYVAFAERKEDRQRNQILKFQRYNFSRMPTQMLYGGMPNRHQGNFGEVPPQWMIQKYQMNRVGGDFTRLKQQPFPNQNRMPFRSGYPITNKSGQFGRMHPSMVNTPFNMESGELRSRPRVWGQMQSRGIHTGPRYGRMPQQMYQMSGKPNERGIMSHNAYMMRSNIQNQEKMKRQGNRNVNTTPQPQLNSNVNTQNTTQKNTINKESTTGNLNNNEQLNQQQEEIRNNLVSTLQEKNKN</sequence>
<evidence type="ECO:0000313" key="5">
    <source>
        <dbReference type="EMBL" id="KAJ6234418.1"/>
    </source>
</evidence>
<gene>
    <name evidence="5" type="ORF">M0813_29408</name>
</gene>
<keyword evidence="1 2" id="KW-0694">RNA-binding</keyword>
<evidence type="ECO:0000256" key="3">
    <source>
        <dbReference type="SAM" id="MobiDB-lite"/>
    </source>
</evidence>
<feature type="compositionally biased region" description="Polar residues" evidence="3">
    <location>
        <begin position="533"/>
        <end position="542"/>
    </location>
</feature>
<dbReference type="PANTHER" id="PTHR48025:SF1">
    <property type="entry name" value="RRM DOMAIN-CONTAINING PROTEIN"/>
    <property type="match status" value="1"/>
</dbReference>
<reference evidence="5" key="1">
    <citation type="submission" date="2022-08" db="EMBL/GenBank/DDBJ databases">
        <title>Novel sulfate-reducing endosymbionts in the free-living metamonad Anaeramoeba.</title>
        <authorList>
            <person name="Jerlstrom-Hultqvist J."/>
            <person name="Cepicka I."/>
            <person name="Gallot-Lavallee L."/>
            <person name="Salas-Leiva D."/>
            <person name="Curtis B.A."/>
            <person name="Zahonova K."/>
            <person name="Pipaliya S."/>
            <person name="Dacks J."/>
            <person name="Roger A.J."/>
        </authorList>
    </citation>
    <scope>NUCLEOTIDE SEQUENCE</scope>
    <source>
        <strain evidence="5">Schooner1</strain>
    </source>
</reference>
<accession>A0ABQ8XP84</accession>
<protein>
    <submittedName>
        <fullName evidence="5">Polyadenylate-binding protein</fullName>
    </submittedName>
</protein>
<keyword evidence="6" id="KW-1185">Reference proteome</keyword>
<evidence type="ECO:0000256" key="2">
    <source>
        <dbReference type="PROSITE-ProRule" id="PRU00176"/>
    </source>
</evidence>
<organism evidence="5 6">
    <name type="scientific">Anaeramoeba flamelloides</name>
    <dbReference type="NCBI Taxonomy" id="1746091"/>
    <lineage>
        <taxon>Eukaryota</taxon>
        <taxon>Metamonada</taxon>
        <taxon>Anaeramoebidae</taxon>
        <taxon>Anaeramoeba</taxon>
    </lineage>
</organism>
<evidence type="ECO:0000259" key="4">
    <source>
        <dbReference type="PROSITE" id="PS50102"/>
    </source>
</evidence>
<proteinExistence type="predicted"/>
<dbReference type="Gene3D" id="3.30.70.330">
    <property type="match status" value="4"/>
</dbReference>